<comment type="caution">
    <text evidence="1">The sequence shown here is derived from an EMBL/GenBank/DDBJ whole genome shotgun (WGS) entry which is preliminary data.</text>
</comment>
<evidence type="ECO:0000313" key="2">
    <source>
        <dbReference type="Proteomes" id="UP001143910"/>
    </source>
</evidence>
<accession>A0ACC1NSA1</accession>
<proteinExistence type="predicted"/>
<sequence length="233" mass="25938">MFRLVIASEKVGVAANAETAAAAQDAGRIAQFGSAPAVDGVGGMLPLATATAFSSLYDNIFHQTYQSLSCKVVMPLYDVEYVTPLTADQQRLLANAFTDVHSRRFNTPRYFINVRYTDVSEQVVFRGGIQRKYNRLILRTRAGSNRSNELYLEHCKDLVAEWERIVGKDGEQGLRTVWVLGALTTALEAGIGRPKTGEEDIWIQENMEHFKMLAAAGDEDFVELMNELEAKKI</sequence>
<reference evidence="1" key="1">
    <citation type="submission" date="2022-08" db="EMBL/GenBank/DDBJ databases">
        <title>Genome Sequence of Lecanicillium fungicola.</title>
        <authorList>
            <person name="Buettner E."/>
        </authorList>
    </citation>
    <scope>NUCLEOTIDE SEQUENCE</scope>
    <source>
        <strain evidence="1">Babe33</strain>
    </source>
</reference>
<name>A0ACC1NSA1_9HYPO</name>
<evidence type="ECO:0000313" key="1">
    <source>
        <dbReference type="EMBL" id="KAJ2982205.1"/>
    </source>
</evidence>
<gene>
    <name evidence="1" type="ORF">NQ176_g1540</name>
</gene>
<dbReference type="Proteomes" id="UP001143910">
    <property type="component" value="Unassembled WGS sequence"/>
</dbReference>
<organism evidence="1 2">
    <name type="scientific">Zarea fungicola</name>
    <dbReference type="NCBI Taxonomy" id="93591"/>
    <lineage>
        <taxon>Eukaryota</taxon>
        <taxon>Fungi</taxon>
        <taxon>Dikarya</taxon>
        <taxon>Ascomycota</taxon>
        <taxon>Pezizomycotina</taxon>
        <taxon>Sordariomycetes</taxon>
        <taxon>Hypocreomycetidae</taxon>
        <taxon>Hypocreales</taxon>
        <taxon>Cordycipitaceae</taxon>
        <taxon>Zarea</taxon>
    </lineage>
</organism>
<keyword evidence="2" id="KW-1185">Reference proteome</keyword>
<dbReference type="EMBL" id="JANJQO010000089">
    <property type="protein sequence ID" value="KAJ2982205.1"/>
    <property type="molecule type" value="Genomic_DNA"/>
</dbReference>
<protein>
    <submittedName>
        <fullName evidence="1">Uncharacterized protein</fullName>
    </submittedName>
</protein>